<comment type="caution">
    <text evidence="1">The sequence shown here is derived from an EMBL/GenBank/DDBJ whole genome shotgun (WGS) entry which is preliminary data.</text>
</comment>
<gene>
    <name evidence="1" type="ORF">IHE45_04G053300</name>
</gene>
<organism evidence="1 2">
    <name type="scientific">Dioscorea alata</name>
    <name type="common">Purple yam</name>
    <dbReference type="NCBI Taxonomy" id="55571"/>
    <lineage>
        <taxon>Eukaryota</taxon>
        <taxon>Viridiplantae</taxon>
        <taxon>Streptophyta</taxon>
        <taxon>Embryophyta</taxon>
        <taxon>Tracheophyta</taxon>
        <taxon>Spermatophyta</taxon>
        <taxon>Magnoliopsida</taxon>
        <taxon>Liliopsida</taxon>
        <taxon>Dioscoreales</taxon>
        <taxon>Dioscoreaceae</taxon>
        <taxon>Dioscorea</taxon>
    </lineage>
</organism>
<dbReference type="Proteomes" id="UP000827976">
    <property type="component" value="Chromosome 4"/>
</dbReference>
<evidence type="ECO:0000313" key="1">
    <source>
        <dbReference type="EMBL" id="KAH7685642.1"/>
    </source>
</evidence>
<name>A0ACB7WCJ7_DIOAL</name>
<keyword evidence="2" id="KW-1185">Reference proteome</keyword>
<evidence type="ECO:0000313" key="2">
    <source>
        <dbReference type="Proteomes" id="UP000827976"/>
    </source>
</evidence>
<proteinExistence type="predicted"/>
<reference evidence="2" key="1">
    <citation type="journal article" date="2022" name="Nat. Commun.">
        <title>Chromosome evolution and the genetic basis of agronomically important traits in greater yam.</title>
        <authorList>
            <person name="Bredeson J.V."/>
            <person name="Lyons J.B."/>
            <person name="Oniyinde I.O."/>
            <person name="Okereke N.R."/>
            <person name="Kolade O."/>
            <person name="Nnabue I."/>
            <person name="Nwadili C.O."/>
            <person name="Hribova E."/>
            <person name="Parker M."/>
            <person name="Nwogha J."/>
            <person name="Shu S."/>
            <person name="Carlson J."/>
            <person name="Kariba R."/>
            <person name="Muthemba S."/>
            <person name="Knop K."/>
            <person name="Barton G.J."/>
            <person name="Sherwood A.V."/>
            <person name="Lopez-Montes A."/>
            <person name="Asiedu R."/>
            <person name="Jamnadass R."/>
            <person name="Muchugi A."/>
            <person name="Goodstein D."/>
            <person name="Egesi C.N."/>
            <person name="Featherston J."/>
            <person name="Asfaw A."/>
            <person name="Simpson G.G."/>
            <person name="Dolezel J."/>
            <person name="Hendre P.S."/>
            <person name="Van Deynze A."/>
            <person name="Kumar P.L."/>
            <person name="Obidiegwu J.E."/>
            <person name="Bhattacharjee R."/>
            <person name="Rokhsar D.S."/>
        </authorList>
    </citation>
    <scope>NUCLEOTIDE SEQUENCE [LARGE SCALE GENOMIC DNA]</scope>
    <source>
        <strain evidence="2">cv. TDa95/00328</strain>
    </source>
</reference>
<sequence length="412" mass="47333">MNIVSWNVRGLGRSAKRFLVKDLLSLHLADVCCLQESKLEVISSAMWREIGGSRLNQLFYCPARGSAGGIVIGWNDTILKGDLVKVGEFSLTVDFCSSYDHTRWRCTSVYGPTVRSQKLDFWTELRTCVADPSVPWLICGDFNSIFAVGDKSSGTPNLEDIRQAGNFMNEFGLHEPCSSGKHFTWTNGQATLLWVKLDRFLVNSDFAECFPRLTQNSLPRLGSDHVLIRLGVGHHALPRRQFRFELVWFTADGFHDLVHRWWTEIIPEGCRAFILSKKLAHLRSQLRYWAKFCFGSVKLKKLALLHDLEALDVVSESRGLTDSEAVQQRDMFVRLEEIRKQEETYWKQRSRLQWLNDGDENTKFFHAIANGRRNRNFIPRILTNGALLTEPKDIGKAFVDQFKNLFGHKRTF</sequence>
<protein>
    <submittedName>
        <fullName evidence="1">DNase I-like protein</fullName>
    </submittedName>
</protein>
<accession>A0ACB7WCJ7</accession>
<dbReference type="EMBL" id="CM037014">
    <property type="protein sequence ID" value="KAH7685642.1"/>
    <property type="molecule type" value="Genomic_DNA"/>
</dbReference>